<feature type="transmembrane region" description="Helical" evidence="1">
    <location>
        <begin position="128"/>
        <end position="149"/>
    </location>
</feature>
<evidence type="ECO:0000256" key="1">
    <source>
        <dbReference type="SAM" id="Phobius"/>
    </source>
</evidence>
<dbReference type="AlphaFoldDB" id="A0A7X6DT76"/>
<gene>
    <name evidence="2" type="ORF">MNODULE_19575</name>
</gene>
<keyword evidence="1" id="KW-1133">Transmembrane helix</keyword>
<name>A0A7X6DT76_9BACT</name>
<evidence type="ECO:0000313" key="3">
    <source>
        <dbReference type="Proteomes" id="UP000534783"/>
    </source>
</evidence>
<organism evidence="2 3">
    <name type="scientific">Candidatus Manganitrophus noduliformans</name>
    <dbReference type="NCBI Taxonomy" id="2606439"/>
    <lineage>
        <taxon>Bacteria</taxon>
        <taxon>Pseudomonadati</taxon>
        <taxon>Nitrospirota</taxon>
        <taxon>Nitrospiria</taxon>
        <taxon>Candidatus Troglogloeales</taxon>
        <taxon>Candidatus Manganitrophaceae</taxon>
        <taxon>Candidatus Manganitrophus</taxon>
    </lineage>
</organism>
<feature type="transmembrane region" description="Helical" evidence="1">
    <location>
        <begin position="54"/>
        <end position="72"/>
    </location>
</feature>
<evidence type="ECO:0008006" key="4">
    <source>
        <dbReference type="Google" id="ProtNLM"/>
    </source>
</evidence>
<feature type="transmembrane region" description="Helical" evidence="1">
    <location>
        <begin position="12"/>
        <end position="34"/>
    </location>
</feature>
<keyword evidence="3" id="KW-1185">Reference proteome</keyword>
<keyword evidence="1" id="KW-0812">Transmembrane</keyword>
<keyword evidence="1" id="KW-0472">Membrane</keyword>
<proteinExistence type="predicted"/>
<comment type="caution">
    <text evidence="2">The sequence shown here is derived from an EMBL/GenBank/DDBJ whole genome shotgun (WGS) entry which is preliminary data.</text>
</comment>
<sequence length="154" mass="17435">MNFFAVLNHWLHLISVVIWVGGAAFLVFVAAPLLKTGDPSYDFLKGVNHRFRRIVGPLLFILVVTGGINFGVRSKGYEFVPPGYISALGVKVFLFAAIASIYFFGILRSRYKDEQDEKPRENQPALPEFVNTRLTLIIGLIIIFLASMLRQWKF</sequence>
<reference evidence="2 3" key="1">
    <citation type="journal article" date="2020" name="Nature">
        <title>Bacterial chemolithoautotrophy via manganese oxidation.</title>
        <authorList>
            <person name="Yu H."/>
            <person name="Leadbetter J.R."/>
        </authorList>
    </citation>
    <scope>NUCLEOTIDE SEQUENCE [LARGE SCALE GENOMIC DNA]</scope>
    <source>
        <strain evidence="2 3">Mn-1</strain>
    </source>
</reference>
<dbReference type="Proteomes" id="UP000534783">
    <property type="component" value="Unassembled WGS sequence"/>
</dbReference>
<dbReference type="RefSeq" id="WP_168062886.1">
    <property type="nucleotide sequence ID" value="NZ_VTOW01000004.1"/>
</dbReference>
<evidence type="ECO:0000313" key="2">
    <source>
        <dbReference type="EMBL" id="NKE72957.1"/>
    </source>
</evidence>
<accession>A0A7X6DT76</accession>
<protein>
    <recommendedName>
        <fullName evidence="4">Copper resistance protein D domain-containing protein</fullName>
    </recommendedName>
</protein>
<dbReference type="EMBL" id="VTOW01000004">
    <property type="protein sequence ID" value="NKE72957.1"/>
    <property type="molecule type" value="Genomic_DNA"/>
</dbReference>
<feature type="transmembrane region" description="Helical" evidence="1">
    <location>
        <begin position="84"/>
        <end position="107"/>
    </location>
</feature>